<dbReference type="AlphaFoldDB" id="A0A090AC26"/>
<keyword evidence="2" id="KW-1185">Reference proteome</keyword>
<dbReference type="HOGENOM" id="CLU_2774646_0_0_6"/>
<evidence type="ECO:0000313" key="1">
    <source>
        <dbReference type="EMBL" id="BAP55243.1"/>
    </source>
</evidence>
<accession>A0A090AC26</accession>
<dbReference type="Proteomes" id="UP000031623">
    <property type="component" value="Chromosome"/>
</dbReference>
<dbReference type="EMBL" id="AP014633">
    <property type="protein sequence ID" value="BAP55243.1"/>
    <property type="molecule type" value="Genomic_DNA"/>
</dbReference>
<dbReference type="KEGG" id="tig:THII_0946"/>
<gene>
    <name evidence="1" type="ORF">THII_0946</name>
</gene>
<name>A0A090AC26_9GAMM</name>
<protein>
    <submittedName>
        <fullName evidence="1">Uncharacterized protein</fullName>
    </submittedName>
</protein>
<sequence>MINNKCRRVVYHELTSMNNPIPNLINEDKVRVNNNNNAPLCNTINTNANRLEKLGSRQMGTVKSDIILN</sequence>
<organism evidence="1 2">
    <name type="scientific">Thioploca ingrica</name>
    <dbReference type="NCBI Taxonomy" id="40754"/>
    <lineage>
        <taxon>Bacteria</taxon>
        <taxon>Pseudomonadati</taxon>
        <taxon>Pseudomonadota</taxon>
        <taxon>Gammaproteobacteria</taxon>
        <taxon>Thiotrichales</taxon>
        <taxon>Thiotrichaceae</taxon>
        <taxon>Thioploca</taxon>
    </lineage>
</organism>
<reference evidence="1 2" key="1">
    <citation type="journal article" date="2014" name="ISME J.">
        <title>Ecophysiology of Thioploca ingrica as revealed by the complete genome sequence supplemented with proteomic evidence.</title>
        <authorList>
            <person name="Kojima H."/>
            <person name="Ogura Y."/>
            <person name="Yamamoto N."/>
            <person name="Togashi T."/>
            <person name="Mori H."/>
            <person name="Watanabe T."/>
            <person name="Nemoto F."/>
            <person name="Kurokawa K."/>
            <person name="Hayashi T."/>
            <person name="Fukui M."/>
        </authorList>
    </citation>
    <scope>NUCLEOTIDE SEQUENCE [LARGE SCALE GENOMIC DNA]</scope>
</reference>
<proteinExistence type="predicted"/>
<evidence type="ECO:0000313" key="2">
    <source>
        <dbReference type="Proteomes" id="UP000031623"/>
    </source>
</evidence>